<name>A0A7S2Q212_9STRA</name>
<feature type="compositionally biased region" description="Polar residues" evidence="1">
    <location>
        <begin position="218"/>
        <end position="229"/>
    </location>
</feature>
<proteinExistence type="predicted"/>
<evidence type="ECO:0000256" key="1">
    <source>
        <dbReference type="SAM" id="MobiDB-lite"/>
    </source>
</evidence>
<feature type="compositionally biased region" description="Low complexity" evidence="1">
    <location>
        <begin position="19"/>
        <end position="34"/>
    </location>
</feature>
<dbReference type="EMBL" id="HBGZ01032018">
    <property type="protein sequence ID" value="CAD9630429.1"/>
    <property type="molecule type" value="Transcribed_RNA"/>
</dbReference>
<sequence length="527" mass="56585">MMLPPQSTAAVAEQKKMDPAAGSSSVSYASPSRPQHIYTPTSAASAPLQDSFHNNPNMMRQTPNTTSSLMSFQSAQTLTTSGSNQFSANTPSRIHHDHSFHIDQPLSPTSFSSKKHPPLERDRLGTFESVMAVRSLGSGHRHGQTQSNLAQQMLSVAAVEGRDAATSPSDNDDASDVSSLSDDGTSSGAAGGRAVKKSLLKKSRSLRKKSKSRPGSISGRQTSDQAPSIATSITSVTHTMETIDCSFPSPLTAEINVEKVKSSRDLMGNHRRCQSSLSGASFPLGSRSTMIHDSWTSPTPGYGEPLSMQPEKGEDLIDVSSDAPIDPFSGLAGMPSSSINMCDNSFASGTTSSLEKPKTSTFLRKPAMARSNSVNSEFDPFAKVKSEIPRAPRYLRDNPLLSKSKYRGRLSPPLNHKRVPSLDTACMIGSIAMSETSTREIHPTDSDSLVCNLPPISSLQASSSVTEEADEHDDDSSYASFAEELNRKDWGKAVVSDVMNNFVEKMLPLVGLKPKETKLKRAEGCLT</sequence>
<evidence type="ECO:0000313" key="2">
    <source>
        <dbReference type="EMBL" id="CAD9630429.1"/>
    </source>
</evidence>
<feature type="compositionally biased region" description="Polar residues" evidence="1">
    <location>
        <begin position="51"/>
        <end position="92"/>
    </location>
</feature>
<reference evidence="2" key="1">
    <citation type="submission" date="2021-01" db="EMBL/GenBank/DDBJ databases">
        <authorList>
            <person name="Corre E."/>
            <person name="Pelletier E."/>
            <person name="Niang G."/>
            <person name="Scheremetjew M."/>
            <person name="Finn R."/>
            <person name="Kale V."/>
            <person name="Holt S."/>
            <person name="Cochrane G."/>
            <person name="Meng A."/>
            <person name="Brown T."/>
            <person name="Cohen L."/>
        </authorList>
    </citation>
    <scope>NUCLEOTIDE SEQUENCE</scope>
    <source>
        <strain evidence="2">SM1012Den-03</strain>
    </source>
</reference>
<feature type="region of interest" description="Disordered" evidence="1">
    <location>
        <begin position="1"/>
        <end position="124"/>
    </location>
</feature>
<dbReference type="AlphaFoldDB" id="A0A7S2Q212"/>
<protein>
    <submittedName>
        <fullName evidence="2">Uncharacterized protein</fullName>
    </submittedName>
</protein>
<accession>A0A7S2Q212</accession>
<feature type="compositionally biased region" description="Low complexity" evidence="1">
    <location>
        <begin position="176"/>
        <end position="188"/>
    </location>
</feature>
<organism evidence="2">
    <name type="scientific">Skeletonema marinoi</name>
    <dbReference type="NCBI Taxonomy" id="267567"/>
    <lineage>
        <taxon>Eukaryota</taxon>
        <taxon>Sar</taxon>
        <taxon>Stramenopiles</taxon>
        <taxon>Ochrophyta</taxon>
        <taxon>Bacillariophyta</taxon>
        <taxon>Coscinodiscophyceae</taxon>
        <taxon>Thalassiosirophycidae</taxon>
        <taxon>Thalassiosirales</taxon>
        <taxon>Skeletonemataceae</taxon>
        <taxon>Skeletonema</taxon>
        <taxon>Skeletonema marinoi-dohrnii complex</taxon>
    </lineage>
</organism>
<feature type="region of interest" description="Disordered" evidence="1">
    <location>
        <begin position="158"/>
        <end position="229"/>
    </location>
</feature>
<gene>
    <name evidence="2" type="ORF">SMAR0320_LOCUS22869</name>
</gene>
<feature type="compositionally biased region" description="Basic residues" evidence="1">
    <location>
        <begin position="194"/>
        <end position="212"/>
    </location>
</feature>